<dbReference type="Proteomes" id="UP001218218">
    <property type="component" value="Unassembled WGS sequence"/>
</dbReference>
<feature type="non-terminal residue" evidence="1">
    <location>
        <position position="1"/>
    </location>
</feature>
<gene>
    <name evidence="1" type="ORF">DFH08DRAFT_642973</name>
</gene>
<evidence type="ECO:0000313" key="1">
    <source>
        <dbReference type="EMBL" id="KAJ7340736.1"/>
    </source>
</evidence>
<dbReference type="EMBL" id="JARIHO010000026">
    <property type="protein sequence ID" value="KAJ7340736.1"/>
    <property type="molecule type" value="Genomic_DNA"/>
</dbReference>
<comment type="caution">
    <text evidence="1">The sequence shown here is derived from an EMBL/GenBank/DDBJ whole genome shotgun (WGS) entry which is preliminary data.</text>
</comment>
<reference evidence="1" key="1">
    <citation type="submission" date="2023-03" db="EMBL/GenBank/DDBJ databases">
        <title>Massive genome expansion in bonnet fungi (Mycena s.s.) driven by repeated elements and novel gene families across ecological guilds.</title>
        <authorList>
            <consortium name="Lawrence Berkeley National Laboratory"/>
            <person name="Harder C.B."/>
            <person name="Miyauchi S."/>
            <person name="Viragh M."/>
            <person name="Kuo A."/>
            <person name="Thoen E."/>
            <person name="Andreopoulos B."/>
            <person name="Lu D."/>
            <person name="Skrede I."/>
            <person name="Drula E."/>
            <person name="Henrissat B."/>
            <person name="Morin E."/>
            <person name="Kohler A."/>
            <person name="Barry K."/>
            <person name="LaButti K."/>
            <person name="Morin E."/>
            <person name="Salamov A."/>
            <person name="Lipzen A."/>
            <person name="Mereny Z."/>
            <person name="Hegedus B."/>
            <person name="Baldrian P."/>
            <person name="Stursova M."/>
            <person name="Weitz H."/>
            <person name="Taylor A."/>
            <person name="Grigoriev I.V."/>
            <person name="Nagy L.G."/>
            <person name="Martin F."/>
            <person name="Kauserud H."/>
        </authorList>
    </citation>
    <scope>NUCLEOTIDE SEQUENCE</scope>
    <source>
        <strain evidence="1">CBHHK002</strain>
    </source>
</reference>
<name>A0AAD7EPJ2_9AGAR</name>
<feature type="non-terminal residue" evidence="1">
    <location>
        <position position="124"/>
    </location>
</feature>
<protein>
    <submittedName>
        <fullName evidence="1">Uncharacterized protein</fullName>
    </submittedName>
</protein>
<evidence type="ECO:0000313" key="2">
    <source>
        <dbReference type="Proteomes" id="UP001218218"/>
    </source>
</evidence>
<organism evidence="1 2">
    <name type="scientific">Mycena albidolilacea</name>
    <dbReference type="NCBI Taxonomy" id="1033008"/>
    <lineage>
        <taxon>Eukaryota</taxon>
        <taxon>Fungi</taxon>
        <taxon>Dikarya</taxon>
        <taxon>Basidiomycota</taxon>
        <taxon>Agaricomycotina</taxon>
        <taxon>Agaricomycetes</taxon>
        <taxon>Agaricomycetidae</taxon>
        <taxon>Agaricales</taxon>
        <taxon>Marasmiineae</taxon>
        <taxon>Mycenaceae</taxon>
        <taxon>Mycena</taxon>
    </lineage>
</organism>
<keyword evidence="2" id="KW-1185">Reference proteome</keyword>
<dbReference type="AlphaFoldDB" id="A0AAD7EPJ2"/>
<accession>A0AAD7EPJ2</accession>
<proteinExistence type="predicted"/>
<sequence>PRTCFSEKELNATRWYAKKNGVSIQPTIKQVKNHCEDILNNVGLDTKLLEGNLGNSFAVNDWFKILVHEFANPLVRPKLHLYPEDSGEKLEEARQAAKWKEEVNGNISGPVARSNGGKDYYAEE</sequence>